<dbReference type="InterPro" id="IPR012337">
    <property type="entry name" value="RNaseH-like_sf"/>
</dbReference>
<sequence>MDENYKFSSYNLTSGLFYQYDNNTFASHSQLSIYLANEFTDNEISHAHNSCLGVICYWITEEFHIHDLTLDIIKMGVYKTANDIVETIKPILEKFAAVTQLLTRLSISKPIANIFCAAYTLQLSVEAGLELREVQIRVGILKANMVDVISDIETRWNSTYMALKRLANLERLIK</sequence>
<dbReference type="Proteomes" id="UP000789759">
    <property type="component" value="Unassembled WGS sequence"/>
</dbReference>
<reference evidence="1" key="1">
    <citation type="submission" date="2021-06" db="EMBL/GenBank/DDBJ databases">
        <authorList>
            <person name="Kallberg Y."/>
            <person name="Tangrot J."/>
            <person name="Rosling A."/>
        </authorList>
    </citation>
    <scope>NUCLEOTIDE SEQUENCE</scope>
    <source>
        <strain evidence="1">FL966</strain>
    </source>
</reference>
<dbReference type="AlphaFoldDB" id="A0A9N9GVI9"/>
<accession>A0A9N9GVI9</accession>
<dbReference type="EMBL" id="CAJVQA010006269">
    <property type="protein sequence ID" value="CAG8637442.1"/>
    <property type="molecule type" value="Genomic_DNA"/>
</dbReference>
<evidence type="ECO:0000313" key="1">
    <source>
        <dbReference type="EMBL" id="CAG8637442.1"/>
    </source>
</evidence>
<dbReference type="SUPFAM" id="SSF53098">
    <property type="entry name" value="Ribonuclease H-like"/>
    <property type="match status" value="1"/>
</dbReference>
<name>A0A9N9GVI9_9GLOM</name>
<proteinExistence type="predicted"/>
<dbReference type="OrthoDB" id="2447019at2759"/>
<protein>
    <submittedName>
        <fullName evidence="1">4324_t:CDS:1</fullName>
    </submittedName>
</protein>
<keyword evidence="2" id="KW-1185">Reference proteome</keyword>
<comment type="caution">
    <text evidence="1">The sequence shown here is derived from an EMBL/GenBank/DDBJ whole genome shotgun (WGS) entry which is preliminary data.</text>
</comment>
<evidence type="ECO:0000313" key="2">
    <source>
        <dbReference type="Proteomes" id="UP000789759"/>
    </source>
</evidence>
<gene>
    <name evidence="1" type="ORF">CPELLU_LOCUS8690</name>
</gene>
<organism evidence="1 2">
    <name type="scientific">Cetraspora pellucida</name>
    <dbReference type="NCBI Taxonomy" id="1433469"/>
    <lineage>
        <taxon>Eukaryota</taxon>
        <taxon>Fungi</taxon>
        <taxon>Fungi incertae sedis</taxon>
        <taxon>Mucoromycota</taxon>
        <taxon>Glomeromycotina</taxon>
        <taxon>Glomeromycetes</taxon>
        <taxon>Diversisporales</taxon>
        <taxon>Gigasporaceae</taxon>
        <taxon>Cetraspora</taxon>
    </lineage>
</organism>